<protein>
    <submittedName>
        <fullName evidence="1">Uncharacterized protein</fullName>
    </submittedName>
</protein>
<comment type="caution">
    <text evidence="1">The sequence shown here is derived from an EMBL/GenBank/DDBJ whole genome shotgun (WGS) entry which is preliminary data.</text>
</comment>
<dbReference type="EMBL" id="CADEAL010000300">
    <property type="protein sequence ID" value="CAB1418017.1"/>
    <property type="molecule type" value="Genomic_DNA"/>
</dbReference>
<name>A0A9N7TSJ8_PLEPL</name>
<sequence>MPRLDRVDGSWQAGVFGVAGDGGGQVVVYYGYLIPFCTERFTGDLGEQLLAFRKSKSKILRAEGRKSEGQSECLQTSSVHNRLLIPFSARSLFVVVMSLHQVPAVRSRPVIKMKWAGDPLGAF</sequence>
<accession>A0A9N7TSJ8</accession>
<dbReference type="Proteomes" id="UP001153269">
    <property type="component" value="Unassembled WGS sequence"/>
</dbReference>
<keyword evidence="2" id="KW-1185">Reference proteome</keyword>
<gene>
    <name evidence="1" type="ORF">PLEPLA_LOCUS5839</name>
</gene>
<evidence type="ECO:0000313" key="2">
    <source>
        <dbReference type="Proteomes" id="UP001153269"/>
    </source>
</evidence>
<proteinExistence type="predicted"/>
<evidence type="ECO:0000313" key="1">
    <source>
        <dbReference type="EMBL" id="CAB1418017.1"/>
    </source>
</evidence>
<dbReference type="AlphaFoldDB" id="A0A9N7TSJ8"/>
<reference evidence="1" key="1">
    <citation type="submission" date="2020-03" db="EMBL/GenBank/DDBJ databases">
        <authorList>
            <person name="Weist P."/>
        </authorList>
    </citation>
    <scope>NUCLEOTIDE SEQUENCE</scope>
</reference>
<organism evidence="1 2">
    <name type="scientific">Pleuronectes platessa</name>
    <name type="common">European plaice</name>
    <dbReference type="NCBI Taxonomy" id="8262"/>
    <lineage>
        <taxon>Eukaryota</taxon>
        <taxon>Metazoa</taxon>
        <taxon>Chordata</taxon>
        <taxon>Craniata</taxon>
        <taxon>Vertebrata</taxon>
        <taxon>Euteleostomi</taxon>
        <taxon>Actinopterygii</taxon>
        <taxon>Neopterygii</taxon>
        <taxon>Teleostei</taxon>
        <taxon>Neoteleostei</taxon>
        <taxon>Acanthomorphata</taxon>
        <taxon>Carangaria</taxon>
        <taxon>Pleuronectiformes</taxon>
        <taxon>Pleuronectoidei</taxon>
        <taxon>Pleuronectidae</taxon>
        <taxon>Pleuronectes</taxon>
    </lineage>
</organism>